<comment type="caution">
    <text evidence="4">The sequence shown here is derived from an EMBL/GenBank/DDBJ whole genome shotgun (WGS) entry which is preliminary data.</text>
</comment>
<feature type="domain" description="HTH tetR-type" evidence="3">
    <location>
        <begin position="6"/>
        <end position="66"/>
    </location>
</feature>
<evidence type="ECO:0000313" key="5">
    <source>
        <dbReference type="Proteomes" id="UP001410394"/>
    </source>
</evidence>
<name>A0ABU9Z312_9RHOO</name>
<accession>A0ABU9Z312</accession>
<dbReference type="InterPro" id="IPR050109">
    <property type="entry name" value="HTH-type_TetR-like_transc_reg"/>
</dbReference>
<dbReference type="Pfam" id="PF00440">
    <property type="entry name" value="TetR_N"/>
    <property type="match status" value="1"/>
</dbReference>
<dbReference type="InterPro" id="IPR036271">
    <property type="entry name" value="Tet_transcr_reg_TetR-rel_C_sf"/>
</dbReference>
<dbReference type="Proteomes" id="UP001410394">
    <property type="component" value="Unassembled WGS sequence"/>
</dbReference>
<dbReference type="InterPro" id="IPR001647">
    <property type="entry name" value="HTH_TetR"/>
</dbReference>
<gene>
    <name evidence="4" type="ORF">ABDB84_16740</name>
</gene>
<dbReference type="PRINTS" id="PR00455">
    <property type="entry name" value="HTHTETR"/>
</dbReference>
<proteinExistence type="predicted"/>
<evidence type="ECO:0000256" key="2">
    <source>
        <dbReference type="PROSITE-ProRule" id="PRU00335"/>
    </source>
</evidence>
<evidence type="ECO:0000256" key="1">
    <source>
        <dbReference type="ARBA" id="ARBA00023125"/>
    </source>
</evidence>
<dbReference type="RefSeq" id="WP_345920908.1">
    <property type="nucleotide sequence ID" value="NZ_JBDIVE010000010.1"/>
</dbReference>
<protein>
    <submittedName>
        <fullName evidence="4">TetR/AcrR family transcriptional regulator</fullName>
    </submittedName>
</protein>
<keyword evidence="5" id="KW-1185">Reference proteome</keyword>
<dbReference type="Pfam" id="PF14246">
    <property type="entry name" value="TetR_C_7"/>
    <property type="match status" value="1"/>
</dbReference>
<keyword evidence="1 2" id="KW-0238">DNA-binding</keyword>
<dbReference type="SUPFAM" id="SSF46689">
    <property type="entry name" value="Homeodomain-like"/>
    <property type="match status" value="1"/>
</dbReference>
<sequence length="206" mass="22638">MKVRTAAKRDAILFAASQLFLELGYEGASMNELVRRLGGSKATLYGYFPSKEVLFAAVVRSIATSHLSNAVMTLQKNVDREADLRQSLQRFAEDVLQILTNDDNALAVYRMVLGESGRSDVGQIFYEAGPSEAIELLGKLLSACMARGMLQARDPHVCALQLLSLVTAETNARLYQQAPAKVSKAEIKRIAERAIETFLFGQLPAR</sequence>
<reference evidence="4 5" key="1">
    <citation type="journal article" date="2018" name="Int. J. Syst. Evol. Microbiol.">
        <title>Uliginosibacterium sediminicola sp. nov., isolated from freshwater sediment.</title>
        <authorList>
            <person name="Hwang W.M."/>
            <person name="Kim S.M."/>
            <person name="Kang K."/>
            <person name="Ahn T.Y."/>
        </authorList>
    </citation>
    <scope>NUCLEOTIDE SEQUENCE [LARGE SCALE GENOMIC DNA]</scope>
    <source>
        <strain evidence="4 5">M1-21</strain>
    </source>
</reference>
<feature type="DNA-binding region" description="H-T-H motif" evidence="2">
    <location>
        <begin position="29"/>
        <end position="48"/>
    </location>
</feature>
<organism evidence="4 5">
    <name type="scientific">Uliginosibacterium sediminicola</name>
    <dbReference type="NCBI Taxonomy" id="2024550"/>
    <lineage>
        <taxon>Bacteria</taxon>
        <taxon>Pseudomonadati</taxon>
        <taxon>Pseudomonadota</taxon>
        <taxon>Betaproteobacteria</taxon>
        <taxon>Rhodocyclales</taxon>
        <taxon>Zoogloeaceae</taxon>
        <taxon>Uliginosibacterium</taxon>
    </lineage>
</organism>
<dbReference type="PROSITE" id="PS50977">
    <property type="entry name" value="HTH_TETR_2"/>
    <property type="match status" value="1"/>
</dbReference>
<dbReference type="InterPro" id="IPR009057">
    <property type="entry name" value="Homeodomain-like_sf"/>
</dbReference>
<dbReference type="PANTHER" id="PTHR30055:SF119">
    <property type="entry name" value="NALC"/>
    <property type="match status" value="1"/>
</dbReference>
<dbReference type="EMBL" id="JBDIVE010000010">
    <property type="protein sequence ID" value="MEN3070133.1"/>
    <property type="molecule type" value="Genomic_DNA"/>
</dbReference>
<dbReference type="PANTHER" id="PTHR30055">
    <property type="entry name" value="HTH-TYPE TRANSCRIPTIONAL REGULATOR RUTR"/>
    <property type="match status" value="1"/>
</dbReference>
<dbReference type="Gene3D" id="1.10.357.10">
    <property type="entry name" value="Tetracycline Repressor, domain 2"/>
    <property type="match status" value="1"/>
</dbReference>
<dbReference type="SUPFAM" id="SSF48498">
    <property type="entry name" value="Tetracyclin repressor-like, C-terminal domain"/>
    <property type="match status" value="1"/>
</dbReference>
<evidence type="ECO:0000259" key="3">
    <source>
        <dbReference type="PROSITE" id="PS50977"/>
    </source>
</evidence>
<dbReference type="InterPro" id="IPR039536">
    <property type="entry name" value="TetR_C_Proteobacteria"/>
</dbReference>
<evidence type="ECO:0000313" key="4">
    <source>
        <dbReference type="EMBL" id="MEN3070133.1"/>
    </source>
</evidence>